<protein>
    <submittedName>
        <fullName evidence="12">Pheromone A receptor-domain-containing protein</fullName>
    </submittedName>
</protein>
<sequence length="449" mass="49235">MWFALAYLNQFVNSVLWANDSINHAPVWCDISASVCINRRLYEIARAKPDTISVAHLFYVSITFQPTVFRTGAQYSVLSDSLICVLFPLVYITLSKTHHFDIYEQVGCFPILSNLYFLSMIWSPLVFAVYSIHALRASRATFNEFLDPTTTILPELTVSRYLRPMVLTGMAILVITPPQHPRPLAHPHRHTSHSLAFPLRDAPELHLDFSRVDEIPVSVWLANKPLAVHYTPLATVLAAVLWRLAARLGFHLPVSGVLAAPFVTNGSSDQASSTTLGGRFGPGIGYTKPFEKDARFATSRVPTSRFSAYSAASVSVSYSGDSHVDVSAPTPLANVAVRLCTRPHPPPSSPCRSPRRRPPSAPPRPPLRIGWQAHGDAYPCPTAPSKFYLVWGGGTKRTVVVARVRPALVRHGGGGRAAPGYGGAGPGVGLSLRHIYNARRLFDLFCTHT</sequence>
<proteinExistence type="inferred from homology"/>
<dbReference type="EMBL" id="JARKIB010000169">
    <property type="protein sequence ID" value="KAJ7728872.1"/>
    <property type="molecule type" value="Genomic_DNA"/>
</dbReference>
<evidence type="ECO:0000256" key="8">
    <source>
        <dbReference type="ARBA" id="ARBA00023170"/>
    </source>
</evidence>
<organism evidence="12 13">
    <name type="scientific">Mycena metata</name>
    <dbReference type="NCBI Taxonomy" id="1033252"/>
    <lineage>
        <taxon>Eukaryota</taxon>
        <taxon>Fungi</taxon>
        <taxon>Dikarya</taxon>
        <taxon>Basidiomycota</taxon>
        <taxon>Agaricomycotina</taxon>
        <taxon>Agaricomycetes</taxon>
        <taxon>Agaricomycetidae</taxon>
        <taxon>Agaricales</taxon>
        <taxon>Marasmiineae</taxon>
        <taxon>Mycenaceae</taxon>
        <taxon>Mycena</taxon>
    </lineage>
</organism>
<feature type="region of interest" description="Disordered" evidence="10">
    <location>
        <begin position="340"/>
        <end position="368"/>
    </location>
</feature>
<evidence type="ECO:0000256" key="9">
    <source>
        <dbReference type="ARBA" id="ARBA00023224"/>
    </source>
</evidence>
<name>A0AAD7MSJ4_9AGAR</name>
<keyword evidence="4" id="KW-0812">Transmembrane</keyword>
<dbReference type="PANTHER" id="PTHR28097">
    <property type="entry name" value="PHEROMONE A FACTOR RECEPTOR"/>
    <property type="match status" value="1"/>
</dbReference>
<evidence type="ECO:0000313" key="12">
    <source>
        <dbReference type="EMBL" id="KAJ7728872.1"/>
    </source>
</evidence>
<dbReference type="AlphaFoldDB" id="A0AAD7MSJ4"/>
<evidence type="ECO:0000256" key="11">
    <source>
        <dbReference type="SAM" id="SignalP"/>
    </source>
</evidence>
<feature type="chain" id="PRO_5042079738" evidence="11">
    <location>
        <begin position="18"/>
        <end position="449"/>
    </location>
</feature>
<evidence type="ECO:0000256" key="7">
    <source>
        <dbReference type="ARBA" id="ARBA00023136"/>
    </source>
</evidence>
<evidence type="ECO:0000256" key="10">
    <source>
        <dbReference type="SAM" id="MobiDB-lite"/>
    </source>
</evidence>
<evidence type="ECO:0000313" key="13">
    <source>
        <dbReference type="Proteomes" id="UP001215598"/>
    </source>
</evidence>
<evidence type="ECO:0000256" key="4">
    <source>
        <dbReference type="ARBA" id="ARBA00022692"/>
    </source>
</evidence>
<reference evidence="12" key="1">
    <citation type="submission" date="2023-03" db="EMBL/GenBank/DDBJ databases">
        <title>Massive genome expansion in bonnet fungi (Mycena s.s.) driven by repeated elements and novel gene families across ecological guilds.</title>
        <authorList>
            <consortium name="Lawrence Berkeley National Laboratory"/>
            <person name="Harder C.B."/>
            <person name="Miyauchi S."/>
            <person name="Viragh M."/>
            <person name="Kuo A."/>
            <person name="Thoen E."/>
            <person name="Andreopoulos B."/>
            <person name="Lu D."/>
            <person name="Skrede I."/>
            <person name="Drula E."/>
            <person name="Henrissat B."/>
            <person name="Morin E."/>
            <person name="Kohler A."/>
            <person name="Barry K."/>
            <person name="LaButti K."/>
            <person name="Morin E."/>
            <person name="Salamov A."/>
            <person name="Lipzen A."/>
            <person name="Mereny Z."/>
            <person name="Hegedus B."/>
            <person name="Baldrian P."/>
            <person name="Stursova M."/>
            <person name="Weitz H."/>
            <person name="Taylor A."/>
            <person name="Grigoriev I.V."/>
            <person name="Nagy L.G."/>
            <person name="Martin F."/>
            <person name="Kauserud H."/>
        </authorList>
    </citation>
    <scope>NUCLEOTIDE SEQUENCE</scope>
    <source>
        <strain evidence="12">CBHHK182m</strain>
    </source>
</reference>
<keyword evidence="5" id="KW-1133">Transmembrane helix</keyword>
<comment type="caution">
    <text evidence="12">The sequence shown here is derived from an EMBL/GenBank/DDBJ whole genome shotgun (WGS) entry which is preliminary data.</text>
</comment>
<evidence type="ECO:0000256" key="1">
    <source>
        <dbReference type="ARBA" id="ARBA00004141"/>
    </source>
</evidence>
<dbReference type="Proteomes" id="UP001215598">
    <property type="component" value="Unassembled WGS sequence"/>
</dbReference>
<keyword evidence="7" id="KW-0472">Membrane</keyword>
<keyword evidence="8 12" id="KW-0675">Receptor</keyword>
<keyword evidence="13" id="KW-1185">Reference proteome</keyword>
<dbReference type="GO" id="GO:0000750">
    <property type="term" value="P:pheromone-dependent signal transduction involved in conjugation with cellular fusion"/>
    <property type="evidence" value="ECO:0007669"/>
    <property type="project" value="TreeGrafter"/>
</dbReference>
<feature type="signal peptide" evidence="11">
    <location>
        <begin position="1"/>
        <end position="17"/>
    </location>
</feature>
<dbReference type="GO" id="GO:0004932">
    <property type="term" value="F:mating-type factor pheromone receptor activity"/>
    <property type="evidence" value="ECO:0007669"/>
    <property type="project" value="InterPro"/>
</dbReference>
<evidence type="ECO:0000256" key="5">
    <source>
        <dbReference type="ARBA" id="ARBA00022989"/>
    </source>
</evidence>
<dbReference type="Pfam" id="PF02076">
    <property type="entry name" value="STE3"/>
    <property type="match status" value="1"/>
</dbReference>
<evidence type="ECO:0000256" key="6">
    <source>
        <dbReference type="ARBA" id="ARBA00023040"/>
    </source>
</evidence>
<dbReference type="GO" id="GO:0005886">
    <property type="term" value="C:plasma membrane"/>
    <property type="evidence" value="ECO:0007669"/>
    <property type="project" value="TreeGrafter"/>
</dbReference>
<keyword evidence="6" id="KW-0297">G-protein coupled receptor</keyword>
<keyword evidence="3" id="KW-0589">Pheromone response</keyword>
<evidence type="ECO:0000256" key="3">
    <source>
        <dbReference type="ARBA" id="ARBA00022507"/>
    </source>
</evidence>
<gene>
    <name evidence="12" type="ORF">B0H16DRAFT_1734431</name>
</gene>
<comment type="subcellular location">
    <subcellularLocation>
        <location evidence="1">Membrane</location>
        <topology evidence="1">Multi-pass membrane protein</topology>
    </subcellularLocation>
</comment>
<accession>A0AAD7MSJ4</accession>
<keyword evidence="11" id="KW-0732">Signal</keyword>
<dbReference type="PANTHER" id="PTHR28097:SF1">
    <property type="entry name" value="PHEROMONE A FACTOR RECEPTOR"/>
    <property type="match status" value="1"/>
</dbReference>
<keyword evidence="9" id="KW-0807">Transducer</keyword>
<dbReference type="InterPro" id="IPR001499">
    <property type="entry name" value="GPCR_STE3"/>
</dbReference>
<comment type="similarity">
    <text evidence="2">Belongs to the G-protein coupled receptor 4 family.</text>
</comment>
<evidence type="ECO:0000256" key="2">
    <source>
        <dbReference type="ARBA" id="ARBA00011085"/>
    </source>
</evidence>